<reference evidence="7" key="1">
    <citation type="submission" date="2020-07" db="EMBL/GenBank/DDBJ databases">
        <title>Vallitalea pronyensis genome.</title>
        <authorList>
            <person name="Postec A."/>
        </authorList>
    </citation>
    <scope>NUCLEOTIDE SEQUENCE</scope>
    <source>
        <strain evidence="7">FatNI3</strain>
    </source>
</reference>
<evidence type="ECO:0000313" key="7">
    <source>
        <dbReference type="EMBL" id="QUI22941.1"/>
    </source>
</evidence>
<keyword evidence="4 5" id="KW-0472">Membrane</keyword>
<evidence type="ECO:0000256" key="1">
    <source>
        <dbReference type="ARBA" id="ARBA00004141"/>
    </source>
</evidence>
<keyword evidence="2 5" id="KW-0812">Transmembrane</keyword>
<dbReference type="AlphaFoldDB" id="A0A8J8MK29"/>
<evidence type="ECO:0000256" key="2">
    <source>
        <dbReference type="ARBA" id="ARBA00022692"/>
    </source>
</evidence>
<dbReference type="KEGG" id="vpy:HZI73_11865"/>
<dbReference type="Proteomes" id="UP000683246">
    <property type="component" value="Chromosome"/>
</dbReference>
<evidence type="ECO:0000256" key="5">
    <source>
        <dbReference type="SAM" id="Phobius"/>
    </source>
</evidence>
<dbReference type="PANTHER" id="PTHR43027">
    <property type="entry name" value="DOXORUBICIN RESISTANCE ABC TRANSPORTER PERMEASE PROTEIN DRRC-RELATED"/>
    <property type="match status" value="1"/>
</dbReference>
<dbReference type="InterPro" id="IPR013525">
    <property type="entry name" value="ABC2_TM"/>
</dbReference>
<feature type="transmembrane region" description="Helical" evidence="5">
    <location>
        <begin position="250"/>
        <end position="271"/>
    </location>
</feature>
<dbReference type="InterPro" id="IPR052902">
    <property type="entry name" value="ABC-2_transporter"/>
</dbReference>
<feature type="domain" description="ABC-2 type transporter transmembrane" evidence="6">
    <location>
        <begin position="20"/>
        <end position="349"/>
    </location>
</feature>
<evidence type="ECO:0000259" key="6">
    <source>
        <dbReference type="Pfam" id="PF12698"/>
    </source>
</evidence>
<comment type="subcellular location">
    <subcellularLocation>
        <location evidence="1">Membrane</location>
        <topology evidence="1">Multi-pass membrane protein</topology>
    </subcellularLocation>
</comment>
<evidence type="ECO:0000313" key="8">
    <source>
        <dbReference type="Proteomes" id="UP000683246"/>
    </source>
</evidence>
<dbReference type="Pfam" id="PF12698">
    <property type="entry name" value="ABC2_membrane_3"/>
    <property type="match status" value="1"/>
</dbReference>
<proteinExistence type="predicted"/>
<protein>
    <submittedName>
        <fullName evidence="7">ABC transporter permease</fullName>
    </submittedName>
</protein>
<gene>
    <name evidence="7" type="ORF">HZI73_11865</name>
</gene>
<evidence type="ECO:0000256" key="3">
    <source>
        <dbReference type="ARBA" id="ARBA00022989"/>
    </source>
</evidence>
<keyword evidence="3 5" id="KW-1133">Transmembrane helix</keyword>
<organism evidence="7 8">
    <name type="scientific">Vallitalea pronyensis</name>
    <dbReference type="NCBI Taxonomy" id="1348613"/>
    <lineage>
        <taxon>Bacteria</taxon>
        <taxon>Bacillati</taxon>
        <taxon>Bacillota</taxon>
        <taxon>Clostridia</taxon>
        <taxon>Lachnospirales</taxon>
        <taxon>Vallitaleaceae</taxon>
        <taxon>Vallitalea</taxon>
    </lineage>
</organism>
<dbReference type="RefSeq" id="WP_212698437.1">
    <property type="nucleotide sequence ID" value="NZ_CP058649.1"/>
</dbReference>
<dbReference type="PANTHER" id="PTHR43027:SF1">
    <property type="entry name" value="DOXORUBICIN RESISTANCE ABC TRANSPORTER PERMEASE PROTEIN DRRC-RELATED"/>
    <property type="match status" value="1"/>
</dbReference>
<accession>A0A8J8MK29</accession>
<sequence length="366" mass="40845">MFAVFRLTLKRNMRMVPFTFFLILLTLVLIYVIGNALEERQETGVIYHEKIALLNALDGHYGEMLDQLMEDETFGDVFHVMNMENIEEGLQGIEDRKFETFIHAVKEGSQNVLTIYSINPLSPMGSIVSTFAETSNFKLNAHIRGEQWEKENPKSMLVKEQSHGGTPIGIDYYCVQTLLQMLVLGGIVGVFSMLEDVDKNTYIRLKSSPVTEIRIMIARLAANICYLFTIAVMIIGLSAFLFGANWSGNYGIIAIAILLHVTIVTGLGMFVGLVSKSISVSIGIMIIFQIIFSKLSGAFGPDPTTGILSYMSPNVHAKNLLYGTIYQGSHGLMIESMVALIIILLVIFVSFCMVYGWNRRENYGCL</sequence>
<feature type="transmembrane region" description="Helical" evidence="5">
    <location>
        <begin position="337"/>
        <end position="357"/>
    </location>
</feature>
<evidence type="ECO:0000256" key="4">
    <source>
        <dbReference type="ARBA" id="ARBA00023136"/>
    </source>
</evidence>
<feature type="transmembrane region" description="Helical" evidence="5">
    <location>
        <begin position="224"/>
        <end position="244"/>
    </location>
</feature>
<dbReference type="GO" id="GO:0140359">
    <property type="term" value="F:ABC-type transporter activity"/>
    <property type="evidence" value="ECO:0007669"/>
    <property type="project" value="InterPro"/>
</dbReference>
<name>A0A8J8MK29_9FIRM</name>
<dbReference type="EMBL" id="CP058649">
    <property type="protein sequence ID" value="QUI22941.1"/>
    <property type="molecule type" value="Genomic_DNA"/>
</dbReference>
<feature type="transmembrane region" description="Helical" evidence="5">
    <location>
        <begin position="278"/>
        <end position="299"/>
    </location>
</feature>
<keyword evidence="8" id="KW-1185">Reference proteome</keyword>
<dbReference type="GO" id="GO:0016020">
    <property type="term" value="C:membrane"/>
    <property type="evidence" value="ECO:0007669"/>
    <property type="project" value="UniProtKB-SubCell"/>
</dbReference>